<evidence type="ECO:0000313" key="7">
    <source>
        <dbReference type="Proteomes" id="UP000260943"/>
    </source>
</evidence>
<dbReference type="AlphaFoldDB" id="A0A3E4QQ22"/>
<evidence type="ECO:0000256" key="5">
    <source>
        <dbReference type="HAMAP-Rule" id="MF_00787"/>
    </source>
</evidence>
<comment type="catalytic activity">
    <reaction evidence="5">
        <text>Co-precorrin-5B + S-adenosyl-L-methionine = Co-precorrin-6A + S-adenosyl-L-homocysteine</text>
        <dbReference type="Rhea" id="RHEA:26285"/>
        <dbReference type="ChEBI" id="CHEBI:57856"/>
        <dbReference type="ChEBI" id="CHEBI:59789"/>
        <dbReference type="ChEBI" id="CHEBI:60063"/>
        <dbReference type="ChEBI" id="CHEBI:60064"/>
        <dbReference type="EC" id="2.1.1.195"/>
    </reaction>
</comment>
<protein>
    <recommendedName>
        <fullName evidence="5">Cobalt-precorrin-5B C(1)-methyltransferase</fullName>
        <ecNumber evidence="5">2.1.1.195</ecNumber>
    </recommendedName>
    <alternativeName>
        <fullName evidence="5">Cobalt-precorrin-6A synthase</fullName>
    </alternativeName>
</protein>
<keyword evidence="3 5" id="KW-0808">Transferase</keyword>
<dbReference type="GO" id="GO:0043780">
    <property type="term" value="F:cobalt-precorrin-5B C1-methyltransferase activity"/>
    <property type="evidence" value="ECO:0007669"/>
    <property type="project" value="RHEA"/>
</dbReference>
<organism evidence="6 7">
    <name type="scientific">Collinsella tanakaei</name>
    <dbReference type="NCBI Taxonomy" id="626935"/>
    <lineage>
        <taxon>Bacteria</taxon>
        <taxon>Bacillati</taxon>
        <taxon>Actinomycetota</taxon>
        <taxon>Coriobacteriia</taxon>
        <taxon>Coriobacteriales</taxon>
        <taxon>Coriobacteriaceae</taxon>
        <taxon>Collinsella</taxon>
    </lineage>
</organism>
<proteinExistence type="inferred from homology"/>
<comment type="pathway">
    <text evidence="5">Cofactor biosynthesis; adenosylcobalamin biosynthesis; cob(II)yrinate a,c-diamide from sirohydrochlorin (anaerobic route): step 6/10.</text>
</comment>
<dbReference type="InterPro" id="IPR036074">
    <property type="entry name" value="CbiD_sf"/>
</dbReference>
<evidence type="ECO:0000256" key="1">
    <source>
        <dbReference type="ARBA" id="ARBA00022573"/>
    </source>
</evidence>
<comment type="function">
    <text evidence="5">Catalyzes the methylation of C-1 in cobalt-precorrin-5B to form cobalt-precorrin-6A.</text>
</comment>
<dbReference type="RefSeq" id="WP_117680200.1">
    <property type="nucleotide sequence ID" value="NZ_QSRJ01000013.1"/>
</dbReference>
<keyword evidence="4 5" id="KW-0949">S-adenosyl-L-methionine</keyword>
<dbReference type="EMBL" id="QSRJ01000013">
    <property type="protein sequence ID" value="RGL08057.1"/>
    <property type="molecule type" value="Genomic_DNA"/>
</dbReference>
<evidence type="ECO:0000256" key="3">
    <source>
        <dbReference type="ARBA" id="ARBA00022679"/>
    </source>
</evidence>
<dbReference type="UniPathway" id="UPA00148">
    <property type="reaction ID" value="UER00227"/>
</dbReference>
<keyword evidence="1 5" id="KW-0169">Cobalamin biosynthesis</keyword>
<comment type="caution">
    <text evidence="6">The sequence shown here is derived from an EMBL/GenBank/DDBJ whole genome shotgun (WGS) entry which is preliminary data.</text>
</comment>
<dbReference type="InterPro" id="IPR002748">
    <property type="entry name" value="CbiD"/>
</dbReference>
<dbReference type="PANTHER" id="PTHR35863">
    <property type="entry name" value="COBALT-PRECORRIN-5B C(1)-METHYLTRANSFERASE"/>
    <property type="match status" value="1"/>
</dbReference>
<dbReference type="GO" id="GO:0032259">
    <property type="term" value="P:methylation"/>
    <property type="evidence" value="ECO:0007669"/>
    <property type="project" value="UniProtKB-KW"/>
</dbReference>
<dbReference type="Pfam" id="PF01888">
    <property type="entry name" value="CbiD"/>
    <property type="match status" value="1"/>
</dbReference>
<dbReference type="NCBIfam" id="TIGR00312">
    <property type="entry name" value="cbiD"/>
    <property type="match status" value="1"/>
</dbReference>
<reference evidence="6 7" key="1">
    <citation type="submission" date="2018-08" db="EMBL/GenBank/DDBJ databases">
        <title>A genome reference for cultivated species of the human gut microbiota.</title>
        <authorList>
            <person name="Zou Y."/>
            <person name="Xue W."/>
            <person name="Luo G."/>
        </authorList>
    </citation>
    <scope>NUCLEOTIDE SEQUENCE [LARGE SCALE GENOMIC DNA]</scope>
    <source>
        <strain evidence="6 7">TF08-14</strain>
    </source>
</reference>
<comment type="similarity">
    <text evidence="5">Belongs to the CbiD family.</text>
</comment>
<name>A0A3E4QQ22_9ACTN</name>
<dbReference type="EC" id="2.1.1.195" evidence="5"/>
<dbReference type="Gene3D" id="3.30.2110.10">
    <property type="entry name" value="CbiD-like"/>
    <property type="match status" value="1"/>
</dbReference>
<gene>
    <name evidence="5 6" type="primary">cbiD</name>
    <name evidence="6" type="ORF">DXC81_09635</name>
</gene>
<evidence type="ECO:0000313" key="6">
    <source>
        <dbReference type="EMBL" id="RGL08057.1"/>
    </source>
</evidence>
<dbReference type="PANTHER" id="PTHR35863:SF1">
    <property type="entry name" value="COBALT-PRECORRIN-5B C(1)-METHYLTRANSFERASE"/>
    <property type="match status" value="1"/>
</dbReference>
<dbReference type="PIRSF" id="PIRSF026782">
    <property type="entry name" value="CbiD"/>
    <property type="match status" value="1"/>
</dbReference>
<sequence length="380" mass="39264">MAFERYIWSGNRRLRLGYTTGTCAAAAAGAAARALLFGEPPASVTVRVPAGEGIEVEVVEIRRDASGVTCTVRKDGGDDIDATDGALICARVELTGAEGIEIDGGAGVGRVTKPGLDQPVGAAAINSVPRRMIAEAVEDALAEAHQDRGAKVTIIVPMGEEIAAKTFNPNLGIVGGISILGTTGIVEPRSLSALRDSIELEIRQAAALGARDLVVVPGNYGSDYVSGNLRIGAVPVVACSNFMGSAIDCAAREGFERVLVVGHIGKMVKVCGGIMDTHSRVADARMEILAAHAAASGAPAERVRQIMDAATADAGLEILQREGLVAPTCESLSRALSIRLGRRAGRAMSVAALVFSNVYGELFRTPGADAMLAAWEVAHG</sequence>
<evidence type="ECO:0000256" key="2">
    <source>
        <dbReference type="ARBA" id="ARBA00022603"/>
    </source>
</evidence>
<dbReference type="HAMAP" id="MF_00787">
    <property type="entry name" value="CbiD"/>
    <property type="match status" value="1"/>
</dbReference>
<dbReference type="Proteomes" id="UP000260943">
    <property type="component" value="Unassembled WGS sequence"/>
</dbReference>
<evidence type="ECO:0000256" key="4">
    <source>
        <dbReference type="ARBA" id="ARBA00022691"/>
    </source>
</evidence>
<accession>A0A3E4QQ22</accession>
<keyword evidence="2 5" id="KW-0489">Methyltransferase</keyword>
<dbReference type="SUPFAM" id="SSF111342">
    <property type="entry name" value="CbiD-like"/>
    <property type="match status" value="1"/>
</dbReference>
<dbReference type="GO" id="GO:0019251">
    <property type="term" value="P:anaerobic cobalamin biosynthetic process"/>
    <property type="evidence" value="ECO:0007669"/>
    <property type="project" value="UniProtKB-UniRule"/>
</dbReference>